<accession>A0ABU7G0C9</accession>
<dbReference type="InterPro" id="IPR001444">
    <property type="entry name" value="Flag_bb_rod_N"/>
</dbReference>
<keyword evidence="4 6" id="KW-0975">Bacterial flagellum</keyword>
<organism evidence="8 9">
    <name type="scientific">Agarivorans aestuarii</name>
    <dbReference type="NCBI Taxonomy" id="1563703"/>
    <lineage>
        <taxon>Bacteria</taxon>
        <taxon>Pseudomonadati</taxon>
        <taxon>Pseudomonadota</taxon>
        <taxon>Gammaproteobacteria</taxon>
        <taxon>Alteromonadales</taxon>
        <taxon>Alteromonadaceae</taxon>
        <taxon>Agarivorans</taxon>
    </lineage>
</organism>
<comment type="function">
    <text evidence="5 6">Structural component of flagellum, the bacterial motility apparatus. Part of the rod structure of flagellar basal body.</text>
</comment>
<evidence type="ECO:0000256" key="6">
    <source>
        <dbReference type="PIRNR" id="PIRNR002889"/>
    </source>
</evidence>
<evidence type="ECO:0000313" key="8">
    <source>
        <dbReference type="EMBL" id="MEE1672873.1"/>
    </source>
</evidence>
<dbReference type="Proteomes" id="UP001310248">
    <property type="component" value="Unassembled WGS sequence"/>
</dbReference>
<gene>
    <name evidence="8" type="primary">flgB</name>
    <name evidence="8" type="ORF">SNR37_002284</name>
</gene>
<reference evidence="9" key="1">
    <citation type="submission" date="2023-07" db="EMBL/GenBank/DDBJ databases">
        <title>Draft genome sequence of Agarivorans aestuarii strain ZMCS4, a CAZymes producing bacteria isolated from the marine brown algae Clodostephus spongiosus.</title>
        <authorList>
            <person name="Lorente B."/>
            <person name="Cabral C."/>
            <person name="Frias J."/>
            <person name="Faria J."/>
            <person name="Toubarro D."/>
        </authorList>
    </citation>
    <scope>NUCLEOTIDE SEQUENCE [LARGE SCALE GENOMIC DNA]</scope>
    <source>
        <strain evidence="9">ZMCS4</strain>
    </source>
</reference>
<evidence type="ECO:0000256" key="4">
    <source>
        <dbReference type="ARBA" id="ARBA00023143"/>
    </source>
</evidence>
<comment type="subcellular location">
    <subcellularLocation>
        <location evidence="1 6">Bacterial flagellum basal body</location>
    </subcellularLocation>
</comment>
<proteinExistence type="inferred from homology"/>
<protein>
    <recommendedName>
        <fullName evidence="3 6">Flagellar basal body rod protein FlgB</fullName>
    </recommendedName>
</protein>
<dbReference type="PANTHER" id="PTHR30435">
    <property type="entry name" value="FLAGELLAR PROTEIN"/>
    <property type="match status" value="1"/>
</dbReference>
<evidence type="ECO:0000259" key="7">
    <source>
        <dbReference type="Pfam" id="PF00460"/>
    </source>
</evidence>
<sequence length="132" mass="14111">MAITFDKALGVHQHTVGVRARRSEVIASNIANADTPNYKARDIDFNKAFAAAKSKQGGGMHITNERHISGGNSQFAELGFQVPDQPDTGDGNTVDVQKEKAAFMQNGLEYQAGIGFLSSKFSGLRNAIKGGQ</sequence>
<dbReference type="PROSITE" id="PS00588">
    <property type="entry name" value="FLAGELLA_BB_ROD"/>
    <property type="match status" value="1"/>
</dbReference>
<keyword evidence="8" id="KW-0282">Flagellum</keyword>
<dbReference type="PIRSF" id="PIRSF002889">
    <property type="entry name" value="Rod_FlgB"/>
    <property type="match status" value="1"/>
</dbReference>
<name>A0ABU7G0C9_9ALTE</name>
<dbReference type="InterPro" id="IPR019776">
    <property type="entry name" value="Flagellar_basal_body_rod_CS"/>
</dbReference>
<dbReference type="NCBIfam" id="TIGR01396">
    <property type="entry name" value="FlgB"/>
    <property type="match status" value="1"/>
</dbReference>
<feature type="domain" description="Flagellar basal body rod protein N-terminal" evidence="7">
    <location>
        <begin position="20"/>
        <end position="39"/>
    </location>
</feature>
<dbReference type="EMBL" id="JAYDYW010000004">
    <property type="protein sequence ID" value="MEE1672873.1"/>
    <property type="molecule type" value="Genomic_DNA"/>
</dbReference>
<keyword evidence="8" id="KW-0966">Cell projection</keyword>
<evidence type="ECO:0000256" key="1">
    <source>
        <dbReference type="ARBA" id="ARBA00004117"/>
    </source>
</evidence>
<dbReference type="Pfam" id="PF00460">
    <property type="entry name" value="Flg_bb_rod"/>
    <property type="match status" value="1"/>
</dbReference>
<dbReference type="PANTHER" id="PTHR30435:SF12">
    <property type="entry name" value="FLAGELLAR BASAL BODY ROD PROTEIN FLGB"/>
    <property type="match status" value="1"/>
</dbReference>
<evidence type="ECO:0000313" key="9">
    <source>
        <dbReference type="Proteomes" id="UP001310248"/>
    </source>
</evidence>
<keyword evidence="8" id="KW-0969">Cilium</keyword>
<keyword evidence="9" id="KW-1185">Reference proteome</keyword>
<comment type="subunit">
    <text evidence="6">The basal body constitutes a major portion of the flagellar organelle and consists of a number of rings mounted on a central rod.</text>
</comment>
<comment type="caution">
    <text evidence="8">The sequence shown here is derived from an EMBL/GenBank/DDBJ whole genome shotgun (WGS) entry which is preliminary data.</text>
</comment>
<dbReference type="InterPro" id="IPR006300">
    <property type="entry name" value="FlgB"/>
</dbReference>
<dbReference type="RefSeq" id="WP_163131719.1">
    <property type="nucleotide sequence ID" value="NZ_JAYDYW010000004.1"/>
</dbReference>
<evidence type="ECO:0000256" key="5">
    <source>
        <dbReference type="ARBA" id="ARBA00024934"/>
    </source>
</evidence>
<evidence type="ECO:0000256" key="3">
    <source>
        <dbReference type="ARBA" id="ARBA00014376"/>
    </source>
</evidence>
<evidence type="ECO:0000256" key="2">
    <source>
        <dbReference type="ARBA" id="ARBA00009677"/>
    </source>
</evidence>
<comment type="similarity">
    <text evidence="2 6">Belongs to the flagella basal body rod proteins family.</text>
</comment>